<dbReference type="GO" id="GO:0140359">
    <property type="term" value="F:ABC-type transporter activity"/>
    <property type="evidence" value="ECO:0007669"/>
    <property type="project" value="InterPro"/>
</dbReference>
<proteinExistence type="predicted"/>
<dbReference type="GO" id="GO:0005886">
    <property type="term" value="C:plasma membrane"/>
    <property type="evidence" value="ECO:0007669"/>
    <property type="project" value="UniProtKB-SubCell"/>
</dbReference>
<dbReference type="Pfam" id="PF12698">
    <property type="entry name" value="ABC2_membrane_3"/>
    <property type="match status" value="1"/>
</dbReference>
<evidence type="ECO:0000256" key="6">
    <source>
        <dbReference type="SAM" id="Phobius"/>
    </source>
</evidence>
<dbReference type="STRING" id="529505.SAMN05421761_10570"/>
<keyword evidence="5 6" id="KW-0472">Membrane</keyword>
<dbReference type="InterPro" id="IPR013525">
    <property type="entry name" value="ABC2_TM"/>
</dbReference>
<evidence type="ECO:0000256" key="3">
    <source>
        <dbReference type="ARBA" id="ARBA00022692"/>
    </source>
</evidence>
<organism evidence="8 9">
    <name type="scientific">Belliella pelovolcani</name>
    <dbReference type="NCBI Taxonomy" id="529505"/>
    <lineage>
        <taxon>Bacteria</taxon>
        <taxon>Pseudomonadati</taxon>
        <taxon>Bacteroidota</taxon>
        <taxon>Cytophagia</taxon>
        <taxon>Cytophagales</taxon>
        <taxon>Cyclobacteriaceae</taxon>
        <taxon>Belliella</taxon>
    </lineage>
</organism>
<dbReference type="InterPro" id="IPR051449">
    <property type="entry name" value="ABC-2_transporter_component"/>
</dbReference>
<evidence type="ECO:0000313" key="9">
    <source>
        <dbReference type="Proteomes" id="UP000186026"/>
    </source>
</evidence>
<gene>
    <name evidence="8" type="ORF">SAMN05421761_10570</name>
</gene>
<reference evidence="9" key="1">
    <citation type="submission" date="2017-01" db="EMBL/GenBank/DDBJ databases">
        <authorList>
            <person name="Varghese N."/>
            <person name="Submissions S."/>
        </authorList>
    </citation>
    <scope>NUCLEOTIDE SEQUENCE [LARGE SCALE GENOMIC DNA]</scope>
    <source>
        <strain evidence="9">DSM 46698</strain>
    </source>
</reference>
<evidence type="ECO:0000256" key="2">
    <source>
        <dbReference type="ARBA" id="ARBA00022475"/>
    </source>
</evidence>
<feature type="domain" description="ABC-2 type transporter transmembrane" evidence="7">
    <location>
        <begin position="52"/>
        <end position="235"/>
    </location>
</feature>
<name>A0A1N7M447_9BACT</name>
<dbReference type="OrthoDB" id="9794512at2"/>
<feature type="transmembrane region" description="Helical" evidence="6">
    <location>
        <begin position="55"/>
        <end position="73"/>
    </location>
</feature>
<feature type="transmembrane region" description="Helical" evidence="6">
    <location>
        <begin position="219"/>
        <end position="237"/>
    </location>
</feature>
<dbReference type="RefSeq" id="WP_076500060.1">
    <property type="nucleotide sequence ID" value="NZ_FTOP01000005.1"/>
</dbReference>
<keyword evidence="9" id="KW-1185">Reference proteome</keyword>
<evidence type="ECO:0000256" key="1">
    <source>
        <dbReference type="ARBA" id="ARBA00004651"/>
    </source>
</evidence>
<feature type="transmembrane region" description="Helical" evidence="6">
    <location>
        <begin position="12"/>
        <end position="35"/>
    </location>
</feature>
<comment type="subcellular location">
    <subcellularLocation>
        <location evidence="1">Cell membrane</location>
        <topology evidence="1">Multi-pass membrane protein</topology>
    </subcellularLocation>
</comment>
<dbReference type="Proteomes" id="UP000186026">
    <property type="component" value="Unassembled WGS sequence"/>
</dbReference>
<keyword evidence="3 6" id="KW-0812">Transmembrane</keyword>
<keyword evidence="2" id="KW-1003">Cell membrane</keyword>
<evidence type="ECO:0000256" key="5">
    <source>
        <dbReference type="ARBA" id="ARBA00023136"/>
    </source>
</evidence>
<protein>
    <submittedName>
        <fullName evidence="8">ABC-2 type transport system permease protein</fullName>
    </submittedName>
</protein>
<dbReference type="InterPro" id="IPR019860">
    <property type="entry name" value="Motility-assoc_ABC_perm_GldF"/>
</dbReference>
<dbReference type="PANTHER" id="PTHR30294">
    <property type="entry name" value="MEMBRANE COMPONENT OF ABC TRANSPORTER YHHJ-RELATED"/>
    <property type="match status" value="1"/>
</dbReference>
<feature type="transmembrane region" description="Helical" evidence="6">
    <location>
        <begin position="166"/>
        <end position="187"/>
    </location>
</feature>
<dbReference type="PANTHER" id="PTHR30294:SF29">
    <property type="entry name" value="MULTIDRUG ABC TRANSPORTER PERMEASE YBHS-RELATED"/>
    <property type="match status" value="1"/>
</dbReference>
<dbReference type="AlphaFoldDB" id="A0A1N7M447"/>
<accession>A0A1N7M447</accession>
<dbReference type="NCBIfam" id="TIGR03518">
    <property type="entry name" value="ABC_perm_GldF"/>
    <property type="match status" value="1"/>
</dbReference>
<dbReference type="EMBL" id="FTOP01000005">
    <property type="protein sequence ID" value="SIS80749.1"/>
    <property type="molecule type" value="Genomic_DNA"/>
</dbReference>
<feature type="transmembrane region" description="Helical" evidence="6">
    <location>
        <begin position="94"/>
        <end position="118"/>
    </location>
</feature>
<evidence type="ECO:0000256" key="4">
    <source>
        <dbReference type="ARBA" id="ARBA00022989"/>
    </source>
</evidence>
<sequence>MRALYWKEINAFFGNLSGFLILAVFLISIGLMVWVFPDSSVLAYGFADLEPLFVYTPYVFTFLIPAITMKMIAEERKSGTWEILRTSPLGDLAIILAKFLAAFTLVFIAVLPTLVYYYSIVQLGEPVGNIDHAGFFGSWIGLLLIGAVFASIGIFASALTSHQIIAFIWGVFMIFLLYFGLTALVQLQVMSSFALLLEELSLSYHYESMSRGVIEAQNVAYFLSIIILMLGLTVILIRRK</sequence>
<evidence type="ECO:0000259" key="7">
    <source>
        <dbReference type="Pfam" id="PF12698"/>
    </source>
</evidence>
<feature type="transmembrane region" description="Helical" evidence="6">
    <location>
        <begin position="138"/>
        <end position="159"/>
    </location>
</feature>
<evidence type="ECO:0000313" key="8">
    <source>
        <dbReference type="EMBL" id="SIS80749.1"/>
    </source>
</evidence>
<keyword evidence="4 6" id="KW-1133">Transmembrane helix</keyword>